<accession>B9T4W2</accession>
<dbReference type="STRING" id="3988.B9T4W2"/>
<dbReference type="NCBIfam" id="TIGR00756">
    <property type="entry name" value="PPR"/>
    <property type="match status" value="3"/>
</dbReference>
<dbReference type="InParanoid" id="B9T4W2"/>
<keyword evidence="1" id="KW-0677">Repeat</keyword>
<dbReference type="PANTHER" id="PTHR47913">
    <property type="entry name" value="OS01G0167750 PROTEIN"/>
    <property type="match status" value="1"/>
</dbReference>
<reference evidence="5" key="1">
    <citation type="journal article" date="2010" name="Nat. Biotechnol.">
        <title>Draft genome sequence of the oilseed species Ricinus communis.</title>
        <authorList>
            <person name="Chan A.P."/>
            <person name="Crabtree J."/>
            <person name="Zhao Q."/>
            <person name="Lorenzi H."/>
            <person name="Orvis J."/>
            <person name="Puiu D."/>
            <person name="Melake-Berhan A."/>
            <person name="Jones K.M."/>
            <person name="Redman J."/>
            <person name="Chen G."/>
            <person name="Cahoon E.B."/>
            <person name="Gedil M."/>
            <person name="Stanke M."/>
            <person name="Haas B.J."/>
            <person name="Wortman J.R."/>
            <person name="Fraser-Liggett C.M."/>
            <person name="Ravel J."/>
            <person name="Rabinowicz P.D."/>
        </authorList>
    </citation>
    <scope>NUCLEOTIDE SEQUENCE [LARGE SCALE GENOMIC DNA]</scope>
    <source>
        <strain evidence="5">cv. Hale</strain>
    </source>
</reference>
<evidence type="ECO:0000256" key="2">
    <source>
        <dbReference type="PROSITE-ProRule" id="PRU00708"/>
    </source>
</evidence>
<name>B9T4W2_RICCO</name>
<feature type="repeat" description="PPR" evidence="2">
    <location>
        <begin position="516"/>
        <end position="550"/>
    </location>
</feature>
<dbReference type="FunCoup" id="B9T4W2">
    <property type="interactions" value="432"/>
</dbReference>
<feature type="repeat" description="PPR" evidence="2">
    <location>
        <begin position="551"/>
        <end position="585"/>
    </location>
</feature>
<dbReference type="Pfam" id="PF01535">
    <property type="entry name" value="PPR"/>
    <property type="match status" value="2"/>
</dbReference>
<dbReference type="Gene3D" id="1.25.40.10">
    <property type="entry name" value="Tetratricopeptide repeat domain"/>
    <property type="match status" value="3"/>
</dbReference>
<feature type="repeat" description="PPR" evidence="2">
    <location>
        <begin position="481"/>
        <end position="515"/>
    </location>
</feature>
<dbReference type="eggNOG" id="KOG4197">
    <property type="taxonomic scope" value="Eukaryota"/>
</dbReference>
<evidence type="ECO:0000256" key="1">
    <source>
        <dbReference type="ARBA" id="ARBA00022737"/>
    </source>
</evidence>
<dbReference type="OrthoDB" id="185373at2759"/>
<organism evidence="4 5">
    <name type="scientific">Ricinus communis</name>
    <name type="common">Castor bean</name>
    <dbReference type="NCBI Taxonomy" id="3988"/>
    <lineage>
        <taxon>Eukaryota</taxon>
        <taxon>Viridiplantae</taxon>
        <taxon>Streptophyta</taxon>
        <taxon>Embryophyta</taxon>
        <taxon>Tracheophyta</taxon>
        <taxon>Spermatophyta</taxon>
        <taxon>Magnoliopsida</taxon>
        <taxon>eudicotyledons</taxon>
        <taxon>Gunneridae</taxon>
        <taxon>Pentapetalae</taxon>
        <taxon>rosids</taxon>
        <taxon>fabids</taxon>
        <taxon>Malpighiales</taxon>
        <taxon>Euphorbiaceae</taxon>
        <taxon>Acalyphoideae</taxon>
        <taxon>Acalypheae</taxon>
        <taxon>Ricinus</taxon>
    </lineage>
</organism>
<feature type="compositionally biased region" description="Acidic residues" evidence="3">
    <location>
        <begin position="317"/>
        <end position="326"/>
    </location>
</feature>
<dbReference type="InterPro" id="IPR044175">
    <property type="entry name" value="At5g66631-like"/>
</dbReference>
<dbReference type="EMBL" id="EQ974493">
    <property type="protein sequence ID" value="EEF29113.1"/>
    <property type="molecule type" value="Genomic_DNA"/>
</dbReference>
<dbReference type="InterPro" id="IPR002885">
    <property type="entry name" value="PPR_rpt"/>
</dbReference>
<dbReference type="PANTHER" id="PTHR47913:SF1">
    <property type="entry name" value="OS01G0167750 PROTEIN"/>
    <property type="match status" value="1"/>
</dbReference>
<feature type="repeat" description="PPR" evidence="2">
    <location>
        <begin position="241"/>
        <end position="275"/>
    </location>
</feature>
<evidence type="ECO:0000313" key="4">
    <source>
        <dbReference type="EMBL" id="EEF29113.1"/>
    </source>
</evidence>
<proteinExistence type="predicted"/>
<evidence type="ECO:0000256" key="3">
    <source>
        <dbReference type="SAM" id="MobiDB-lite"/>
    </source>
</evidence>
<gene>
    <name evidence="4" type="ORF">RCOM_0411690</name>
</gene>
<dbReference type="PROSITE" id="PS51375">
    <property type="entry name" value="PPR"/>
    <property type="match status" value="6"/>
</dbReference>
<dbReference type="Proteomes" id="UP000008311">
    <property type="component" value="Unassembled WGS sequence"/>
</dbReference>
<dbReference type="InterPro" id="IPR011990">
    <property type="entry name" value="TPR-like_helical_dom_sf"/>
</dbReference>
<dbReference type="AlphaFoldDB" id="B9T4W2"/>
<feature type="region of interest" description="Disordered" evidence="3">
    <location>
        <begin position="309"/>
        <end position="333"/>
    </location>
</feature>
<feature type="repeat" description="PPR" evidence="2">
    <location>
        <begin position="171"/>
        <end position="205"/>
    </location>
</feature>
<protein>
    <submittedName>
        <fullName evidence="4">Pentatricopeptide repeat-containing protein, putative</fullName>
    </submittedName>
</protein>
<dbReference type="OMA" id="HIWTVSS"/>
<keyword evidence="5" id="KW-1185">Reference proteome</keyword>
<evidence type="ECO:0000313" key="5">
    <source>
        <dbReference type="Proteomes" id="UP000008311"/>
    </source>
</evidence>
<dbReference type="KEGG" id="rcu:8272993"/>
<sequence length="652" mass="74666">MNTTHFSRTINKFNILTQQIRFFVRDPFPNKLTHYLRRAELIDSIRLALRSNSPNSITTFLNNTRILDPFVITHTIRSAPSADSALFLIEILKNIPHFTHNQSTIHALATVLARSCKSFELKSLLNEINVGKYCNVRVSFMNLMQWYAAVGDLDAVLDVWDEYRHSDKRVCTESYNIIMSLFAKMGNDAKAVEIFYRMIDEGAIPNSRTYTVMIEHLVKLGKLDSAIEVFSVLPLMRIKRTLKQYSVLVDGFVGVERFDEVKKLVNEMKVDGKFPGRAMHSALQRMQEAGFVEETKEFVKEMFPDERIKSIGSCSDGSDDDEDDYENVNNGDVHTDTSEVRLKPWLDPKALANALSQWSPEVVSMLEDAKFVWTTRLVCKVLRNFSSPETAWYFFCWVAYQPGFTHDVYTVQRMMTLLARHGKVELVDKLITKIRIEGMRLPFSTIRLIIDFYGISKNADAALKVFRDDRPLCGSITKFNLMLLYSSLLRTLTKCNRNSDAIDVLEEMILCGISPDIQTYSGLMYHFALQGDIKTAQKLFTIVRQSGVEPDAYMFKVLILAYCKCERAALAWRVFEDMKNSNLMPDTATKDFLIKSLWKEGKRKEAAIVEESCEESNNVLPLVLRGHIWTVSSADLTRVYNIYSNTFKSTAA</sequence>
<feature type="repeat" description="PPR" evidence="2">
    <location>
        <begin position="206"/>
        <end position="240"/>
    </location>
</feature>
<dbReference type="Pfam" id="PF13041">
    <property type="entry name" value="PPR_2"/>
    <property type="match status" value="2"/>
</dbReference>